<dbReference type="AlphaFoldDB" id="A0A9W9XAK8"/>
<keyword evidence="2" id="KW-1185">Reference proteome</keyword>
<dbReference type="EMBL" id="JAPWDO010000001">
    <property type="protein sequence ID" value="KAJ5487327.1"/>
    <property type="molecule type" value="Genomic_DNA"/>
</dbReference>
<name>A0A9W9XAK8_9EURO</name>
<reference evidence="1" key="2">
    <citation type="journal article" date="2023" name="IMA Fungus">
        <title>Comparative genomic study of the Penicillium genus elucidates a diverse pangenome and 15 lateral gene transfer events.</title>
        <authorList>
            <person name="Petersen C."/>
            <person name="Sorensen T."/>
            <person name="Nielsen M.R."/>
            <person name="Sondergaard T.E."/>
            <person name="Sorensen J.L."/>
            <person name="Fitzpatrick D.A."/>
            <person name="Frisvad J.C."/>
            <person name="Nielsen K.L."/>
        </authorList>
    </citation>
    <scope>NUCLEOTIDE SEQUENCE</scope>
    <source>
        <strain evidence="1">IBT 17660</strain>
    </source>
</reference>
<comment type="caution">
    <text evidence="1">The sequence shown here is derived from an EMBL/GenBank/DDBJ whole genome shotgun (WGS) entry which is preliminary data.</text>
</comment>
<evidence type="ECO:0000313" key="1">
    <source>
        <dbReference type="EMBL" id="KAJ5487327.1"/>
    </source>
</evidence>
<dbReference type="Proteomes" id="UP001147760">
    <property type="component" value="Unassembled WGS sequence"/>
</dbReference>
<evidence type="ECO:0000313" key="2">
    <source>
        <dbReference type="Proteomes" id="UP001147760"/>
    </source>
</evidence>
<dbReference type="OrthoDB" id="76567at2759"/>
<proteinExistence type="predicted"/>
<reference evidence="1" key="1">
    <citation type="submission" date="2022-12" db="EMBL/GenBank/DDBJ databases">
        <authorList>
            <person name="Petersen C."/>
        </authorList>
    </citation>
    <scope>NUCLEOTIDE SEQUENCE</scope>
    <source>
        <strain evidence="1">IBT 17660</strain>
    </source>
</reference>
<protein>
    <submittedName>
        <fullName evidence="1">Uncharacterized protein</fullName>
    </submittedName>
</protein>
<accession>A0A9W9XAK8</accession>
<organism evidence="1 2">
    <name type="scientific">Penicillium desertorum</name>
    <dbReference type="NCBI Taxonomy" id="1303715"/>
    <lineage>
        <taxon>Eukaryota</taxon>
        <taxon>Fungi</taxon>
        <taxon>Dikarya</taxon>
        <taxon>Ascomycota</taxon>
        <taxon>Pezizomycotina</taxon>
        <taxon>Eurotiomycetes</taxon>
        <taxon>Eurotiomycetidae</taxon>
        <taxon>Eurotiales</taxon>
        <taxon>Aspergillaceae</taxon>
        <taxon>Penicillium</taxon>
    </lineage>
</organism>
<sequence>MPPLIGQPAQLQQAYCADMVDVTASSIAGMPNVVTGAPMVLPFIAIQDRPPGPGEGDIVLGRQEFDEITDLLL</sequence>
<gene>
    <name evidence="1" type="ORF">N7530_001627</name>
</gene>